<dbReference type="Proteomes" id="UP000199513">
    <property type="component" value="Unassembled WGS sequence"/>
</dbReference>
<evidence type="ECO:0000313" key="1">
    <source>
        <dbReference type="EMBL" id="SFF30137.1"/>
    </source>
</evidence>
<evidence type="ECO:0000313" key="2">
    <source>
        <dbReference type="Proteomes" id="UP000199513"/>
    </source>
</evidence>
<name>A0A1I2HMS6_9BACT</name>
<gene>
    <name evidence="1" type="ORF">SAMN04488541_102461</name>
</gene>
<dbReference type="AlphaFoldDB" id="A0A1I2HMS6"/>
<dbReference type="OrthoDB" id="108192at2"/>
<dbReference type="STRING" id="1003.SAMN04488541_102461"/>
<evidence type="ECO:0008006" key="3">
    <source>
        <dbReference type="Google" id="ProtNLM"/>
    </source>
</evidence>
<protein>
    <recommendedName>
        <fullName evidence="3">Circularly permuted ATP-grasp type 2</fullName>
    </recommendedName>
</protein>
<dbReference type="EMBL" id="FONY01000024">
    <property type="protein sequence ID" value="SFF30137.1"/>
    <property type="molecule type" value="Genomic_DNA"/>
</dbReference>
<accession>A0A1I2HMS6</accession>
<sequence length="409" mass="47530">MIPTLRRQFNAQFSQEKYDALLDDIAEEFGYRVAFKICETPVFIDKNLKNILIEATQEIVGQIWQADYAAKMHLATPPHLSVPNEDNQPTFMAVDFALCQDEQNPERLIPQLIELQGFPSLFCFQHFLNLKYRKHYAIPSSLTHFLKDEFVTDNQLYIETLKTVIVGESKPENVILLEIEPDKQKTKIDFSCTERFLGVKPVCITQVRSEKVANGKTKLYYEENGKKIWIERIYNRVIFDELNLRKDLELHFDFREDLDVNWLAHPNWFFKISKFTLPFLKSKYVPPTKFLHQLPSIPDDLENYVLKPLFSFAGAGVKFDVSKADIEQIYADKHLDPANYILMKKVHYQPIIQTLDISAKVEIRMLLLCIDGKMEVVTNLVRLSKGKMMGVDFNKGLDWVGGSIGYFEI</sequence>
<keyword evidence="2" id="KW-1185">Reference proteome</keyword>
<dbReference type="RefSeq" id="WP_091546683.1">
    <property type="nucleotide sequence ID" value="NZ_FONY01000024.1"/>
</dbReference>
<reference evidence="1 2" key="1">
    <citation type="submission" date="2016-10" db="EMBL/GenBank/DDBJ databases">
        <authorList>
            <person name="de Groot N.N."/>
        </authorList>
    </citation>
    <scope>NUCLEOTIDE SEQUENCE [LARGE SCALE GENOMIC DNA]</scope>
    <source>
        <strain>GEY</strain>
        <strain evidence="2">DSM 9560</strain>
    </source>
</reference>
<organism evidence="1 2">
    <name type="scientific">Thermoflexibacter ruber</name>
    <dbReference type="NCBI Taxonomy" id="1003"/>
    <lineage>
        <taxon>Bacteria</taxon>
        <taxon>Pseudomonadati</taxon>
        <taxon>Bacteroidota</taxon>
        <taxon>Cytophagia</taxon>
        <taxon>Cytophagales</taxon>
        <taxon>Thermoflexibacteraceae</taxon>
        <taxon>Thermoflexibacter</taxon>
    </lineage>
</organism>
<proteinExistence type="predicted"/>